<evidence type="ECO:0000313" key="2">
    <source>
        <dbReference type="EMBL" id="TGO19512.1"/>
    </source>
</evidence>
<protein>
    <submittedName>
        <fullName evidence="2">Uncharacterized protein</fullName>
    </submittedName>
</protein>
<name>A0A4Z1F9F8_9HELO</name>
<keyword evidence="3" id="KW-1185">Reference proteome</keyword>
<organism evidence="2 3">
    <name type="scientific">Botrytis paeoniae</name>
    <dbReference type="NCBI Taxonomy" id="278948"/>
    <lineage>
        <taxon>Eukaryota</taxon>
        <taxon>Fungi</taxon>
        <taxon>Dikarya</taxon>
        <taxon>Ascomycota</taxon>
        <taxon>Pezizomycotina</taxon>
        <taxon>Leotiomycetes</taxon>
        <taxon>Helotiales</taxon>
        <taxon>Sclerotiniaceae</taxon>
        <taxon>Botrytis</taxon>
    </lineage>
</organism>
<proteinExistence type="predicted"/>
<evidence type="ECO:0000256" key="1">
    <source>
        <dbReference type="SAM" id="MobiDB-lite"/>
    </source>
</evidence>
<sequence length="112" mass="12165">MGHDDDQDYKMQATPKTKKEIKKTTKENTRANAKTADAPSFSSTQPSSAEPRETTIKIANTGKSNGGIYDAYDASPAIKAKHKKQNLDARKSDPAPSASQRILGKAKDKMGR</sequence>
<feature type="region of interest" description="Disordered" evidence="1">
    <location>
        <begin position="80"/>
        <end position="112"/>
    </location>
</feature>
<feature type="region of interest" description="Disordered" evidence="1">
    <location>
        <begin position="1"/>
        <end position="53"/>
    </location>
</feature>
<reference evidence="2 3" key="1">
    <citation type="submission" date="2017-12" db="EMBL/GenBank/DDBJ databases">
        <title>Comparative genomics of Botrytis spp.</title>
        <authorList>
            <person name="Valero-Jimenez C.A."/>
            <person name="Tapia P."/>
            <person name="Veloso J."/>
            <person name="Silva-Moreno E."/>
            <person name="Staats M."/>
            <person name="Valdes J.H."/>
            <person name="Van Kan J.A.L."/>
        </authorList>
    </citation>
    <scope>NUCLEOTIDE SEQUENCE [LARGE SCALE GENOMIC DNA]</scope>
    <source>
        <strain evidence="2 3">Bp0003</strain>
    </source>
</reference>
<dbReference type="EMBL" id="PQXI01000340">
    <property type="protein sequence ID" value="TGO19512.1"/>
    <property type="molecule type" value="Genomic_DNA"/>
</dbReference>
<comment type="caution">
    <text evidence="2">The sequence shown here is derived from an EMBL/GenBank/DDBJ whole genome shotgun (WGS) entry which is preliminary data.</text>
</comment>
<evidence type="ECO:0000313" key="3">
    <source>
        <dbReference type="Proteomes" id="UP000297910"/>
    </source>
</evidence>
<dbReference type="AlphaFoldDB" id="A0A4Z1F9F8"/>
<dbReference type="Proteomes" id="UP000297910">
    <property type="component" value="Unassembled WGS sequence"/>
</dbReference>
<accession>A0A4Z1F9F8</accession>
<gene>
    <name evidence="2" type="ORF">BPAE_0342g00050</name>
</gene>